<keyword evidence="7 9" id="KW-0539">Nucleus</keyword>
<feature type="DNA-binding region" description="Homeobox" evidence="9">
    <location>
        <begin position="56"/>
        <end position="120"/>
    </location>
</feature>
<dbReference type="GO" id="GO:0048731">
    <property type="term" value="P:system development"/>
    <property type="evidence" value="ECO:0007669"/>
    <property type="project" value="UniProtKB-ARBA"/>
</dbReference>
<evidence type="ECO:0000256" key="11">
    <source>
        <dbReference type="SAM" id="MobiDB-lite"/>
    </source>
</evidence>
<keyword evidence="2" id="KW-0217">Developmental protein</keyword>
<organism evidence="13 14">
    <name type="scientific">Zostera marina</name>
    <name type="common">Eelgrass</name>
    <dbReference type="NCBI Taxonomy" id="29655"/>
    <lineage>
        <taxon>Eukaryota</taxon>
        <taxon>Viridiplantae</taxon>
        <taxon>Streptophyta</taxon>
        <taxon>Embryophyta</taxon>
        <taxon>Tracheophyta</taxon>
        <taxon>Spermatophyta</taxon>
        <taxon>Magnoliopsida</taxon>
        <taxon>Liliopsida</taxon>
        <taxon>Zosteraceae</taxon>
        <taxon>Zostera</taxon>
    </lineage>
</organism>
<dbReference type="GO" id="GO:1905393">
    <property type="term" value="P:plant organ formation"/>
    <property type="evidence" value="ECO:0007669"/>
    <property type="project" value="UniProtKB-ARBA"/>
</dbReference>
<keyword evidence="6" id="KW-0804">Transcription</keyword>
<dbReference type="GO" id="GO:0000976">
    <property type="term" value="F:transcription cis-regulatory region binding"/>
    <property type="evidence" value="ECO:0000318"/>
    <property type="project" value="GO_Central"/>
</dbReference>
<dbReference type="OrthoDB" id="1935198at2759"/>
<dbReference type="OMA" id="CNAHHQW"/>
<reference evidence="14" key="1">
    <citation type="journal article" date="2016" name="Nature">
        <title>The genome of the seagrass Zostera marina reveals angiosperm adaptation to the sea.</title>
        <authorList>
            <person name="Olsen J.L."/>
            <person name="Rouze P."/>
            <person name="Verhelst B."/>
            <person name="Lin Y.-C."/>
            <person name="Bayer T."/>
            <person name="Collen J."/>
            <person name="Dattolo E."/>
            <person name="De Paoli E."/>
            <person name="Dittami S."/>
            <person name="Maumus F."/>
            <person name="Michel G."/>
            <person name="Kersting A."/>
            <person name="Lauritano C."/>
            <person name="Lohaus R."/>
            <person name="Toepel M."/>
            <person name="Tonon T."/>
            <person name="Vanneste K."/>
            <person name="Amirebrahimi M."/>
            <person name="Brakel J."/>
            <person name="Bostroem C."/>
            <person name="Chovatia M."/>
            <person name="Grimwood J."/>
            <person name="Jenkins J.W."/>
            <person name="Jueterbock A."/>
            <person name="Mraz A."/>
            <person name="Stam W.T."/>
            <person name="Tice H."/>
            <person name="Bornberg-Bauer E."/>
            <person name="Green P.J."/>
            <person name="Pearson G.A."/>
            <person name="Procaccini G."/>
            <person name="Duarte C.M."/>
            <person name="Schmutz J."/>
            <person name="Reusch T.B.H."/>
            <person name="Van de Peer Y."/>
        </authorList>
    </citation>
    <scope>NUCLEOTIDE SEQUENCE [LARGE SCALE GENOMIC DNA]</scope>
    <source>
        <strain evidence="14">cv. Finnish</strain>
    </source>
</reference>
<dbReference type="InterPro" id="IPR009057">
    <property type="entry name" value="Homeodomain-like_sf"/>
</dbReference>
<dbReference type="STRING" id="29655.A0A0K9Q3Z0"/>
<comment type="caution">
    <text evidence="13">The sequence shown here is derived from an EMBL/GenBank/DDBJ whole genome shotgun (WGS) entry which is preliminary data.</text>
</comment>
<dbReference type="EMBL" id="LFYR01000090">
    <property type="protein sequence ID" value="KMZ76008.1"/>
    <property type="molecule type" value="Genomic_DNA"/>
</dbReference>
<keyword evidence="14" id="KW-1185">Reference proteome</keyword>
<protein>
    <submittedName>
        <fullName evidence="13">WUSCHEL-related homeobox</fullName>
    </submittedName>
</protein>
<proteinExistence type="inferred from homology"/>
<evidence type="ECO:0000256" key="6">
    <source>
        <dbReference type="ARBA" id="ARBA00023163"/>
    </source>
</evidence>
<comment type="subcellular location">
    <subcellularLocation>
        <location evidence="1 9 10">Nucleus</location>
    </subcellularLocation>
</comment>
<feature type="region of interest" description="Disordered" evidence="11">
    <location>
        <begin position="32"/>
        <end position="65"/>
    </location>
</feature>
<comment type="similarity">
    <text evidence="8">Belongs to the WUS homeobox family.</text>
</comment>
<feature type="compositionally biased region" description="Pro residues" evidence="11">
    <location>
        <begin position="336"/>
        <end position="358"/>
    </location>
</feature>
<evidence type="ECO:0000256" key="9">
    <source>
        <dbReference type="PROSITE-ProRule" id="PRU00108"/>
    </source>
</evidence>
<dbReference type="PANTHER" id="PTHR47288:SF1">
    <property type="entry name" value="WUSCHEL-RELATED HOMEOBOX 9"/>
    <property type="match status" value="1"/>
</dbReference>
<feature type="compositionally biased region" description="Basic and acidic residues" evidence="11">
    <location>
        <begin position="50"/>
        <end position="59"/>
    </location>
</feature>
<evidence type="ECO:0000256" key="1">
    <source>
        <dbReference type="ARBA" id="ARBA00004123"/>
    </source>
</evidence>
<keyword evidence="5 9" id="KW-0371">Homeobox</keyword>
<dbReference type="InterPro" id="IPR044557">
    <property type="entry name" value="WOX8/9-like"/>
</dbReference>
<dbReference type="SMART" id="SM00389">
    <property type="entry name" value="HOX"/>
    <property type="match status" value="1"/>
</dbReference>
<name>A0A0K9Q3Z0_ZOSMR</name>
<dbReference type="Pfam" id="PF00046">
    <property type="entry name" value="Homeodomain"/>
    <property type="match status" value="1"/>
</dbReference>
<feature type="domain" description="Homeobox" evidence="12">
    <location>
        <begin position="54"/>
        <end position="119"/>
    </location>
</feature>
<evidence type="ECO:0000256" key="5">
    <source>
        <dbReference type="ARBA" id="ARBA00023155"/>
    </source>
</evidence>
<dbReference type="FunFam" id="1.10.10.60:FF:000118">
    <property type="entry name" value="WUSCHEL-related homeobox 11"/>
    <property type="match status" value="1"/>
</dbReference>
<evidence type="ECO:0000256" key="2">
    <source>
        <dbReference type="ARBA" id="ARBA00022473"/>
    </source>
</evidence>
<evidence type="ECO:0000256" key="7">
    <source>
        <dbReference type="ARBA" id="ARBA00023242"/>
    </source>
</evidence>
<accession>A0A0K9Q3Z0</accession>
<dbReference type="InterPro" id="IPR001356">
    <property type="entry name" value="HD"/>
</dbReference>
<dbReference type="Proteomes" id="UP000036987">
    <property type="component" value="Unassembled WGS sequence"/>
</dbReference>
<feature type="compositionally biased region" description="Low complexity" evidence="11">
    <location>
        <begin position="122"/>
        <end position="175"/>
    </location>
</feature>
<evidence type="ECO:0000259" key="12">
    <source>
        <dbReference type="PROSITE" id="PS50071"/>
    </source>
</evidence>
<evidence type="ECO:0000256" key="3">
    <source>
        <dbReference type="ARBA" id="ARBA00023015"/>
    </source>
</evidence>
<evidence type="ECO:0000256" key="8">
    <source>
        <dbReference type="ARBA" id="ARBA00024040"/>
    </source>
</evidence>
<keyword evidence="4 9" id="KW-0238">DNA-binding</keyword>
<dbReference type="PANTHER" id="PTHR47288">
    <property type="entry name" value="WUSCHEL-RELATED HOMEOBOX 9"/>
    <property type="match status" value="1"/>
</dbReference>
<keyword evidence="3" id="KW-0805">Transcription regulation</keyword>
<dbReference type="PROSITE" id="PS50071">
    <property type="entry name" value="HOMEOBOX_2"/>
    <property type="match status" value="1"/>
</dbReference>
<dbReference type="GO" id="GO:0003700">
    <property type="term" value="F:DNA-binding transcription factor activity"/>
    <property type="evidence" value="ECO:0007669"/>
    <property type="project" value="InterPro"/>
</dbReference>
<evidence type="ECO:0000313" key="14">
    <source>
        <dbReference type="Proteomes" id="UP000036987"/>
    </source>
</evidence>
<dbReference type="GO" id="GO:0050793">
    <property type="term" value="P:regulation of developmental process"/>
    <property type="evidence" value="ECO:0007669"/>
    <property type="project" value="InterPro"/>
</dbReference>
<feature type="region of interest" description="Disordered" evidence="11">
    <location>
        <begin position="116"/>
        <end position="191"/>
    </location>
</feature>
<feature type="region of interest" description="Disordered" evidence="11">
    <location>
        <begin position="333"/>
        <end position="365"/>
    </location>
</feature>
<evidence type="ECO:0000256" key="4">
    <source>
        <dbReference type="ARBA" id="ARBA00023125"/>
    </source>
</evidence>
<dbReference type="AlphaFoldDB" id="A0A0K9Q3Z0"/>
<gene>
    <name evidence="13" type="ORF">ZOSMA_107G00040</name>
</gene>
<dbReference type="SUPFAM" id="SSF46689">
    <property type="entry name" value="Homeodomain-like"/>
    <property type="match status" value="1"/>
</dbReference>
<dbReference type="GO" id="GO:0005634">
    <property type="term" value="C:nucleus"/>
    <property type="evidence" value="ECO:0000318"/>
    <property type="project" value="GO_Central"/>
</dbReference>
<evidence type="ECO:0000313" key="13">
    <source>
        <dbReference type="EMBL" id="KMZ76008.1"/>
    </source>
</evidence>
<sequence length="459" mass="49817">MASSNRHWPSLFKSKPCNAHHQWQHDINHASLLSNPCQKPPFASPGGEGAEERTPEPKPRWNPKPEQIRILEAIFNSGMVNPPRDEIRRIRVQLQEYGQVGDANVFYWFQNRKSRSKHKQRQLQSRQHQQQQQTRPTSNVISVTTASSSSSSSDPSNSSGCSDKTLTSLSSKTTSITGTAGGGMMELSNNSPTASVNQTYFTPGELPLDQFFFHAHAHAQAQAQAQAQAHAQAQGYNCNISPADLSLSSLVAAEQQGNLGLRSGFWSELMMTQPQPAESGCKNISAVLDGDYHLVMDETKGKMHHHHHQQFHSNNIYGSPAPIATAPIITAASILQPPPSPTPQAPQPQPQPPPPPPAVTATTTTTTGATKDASLLLSAPISEMLQGIGVPTMVVFINDEAYEVGVGPLNVKLAFGLDAVLFHSSGLPVLVDDWGVTLHPLQNGASYYVLFPLLLFFKV</sequence>
<evidence type="ECO:0000256" key="10">
    <source>
        <dbReference type="RuleBase" id="RU000682"/>
    </source>
</evidence>
<dbReference type="CDD" id="cd00086">
    <property type="entry name" value="homeodomain"/>
    <property type="match status" value="1"/>
</dbReference>
<dbReference type="Gene3D" id="1.10.10.60">
    <property type="entry name" value="Homeodomain-like"/>
    <property type="match status" value="1"/>
</dbReference>